<name>A0ABX8JM79_9BACT</name>
<proteinExistence type="predicted"/>
<evidence type="ECO:0000313" key="2">
    <source>
        <dbReference type="EMBL" id="QWV96540.1"/>
    </source>
</evidence>
<evidence type="ECO:0000256" key="1">
    <source>
        <dbReference type="SAM" id="SignalP"/>
    </source>
</evidence>
<dbReference type="EMBL" id="CP076724">
    <property type="protein sequence ID" value="QWV96540.1"/>
    <property type="molecule type" value="Genomic_DNA"/>
</dbReference>
<protein>
    <submittedName>
        <fullName evidence="2">Uncharacterized protein</fullName>
    </submittedName>
</protein>
<keyword evidence="3" id="KW-1185">Reference proteome</keyword>
<feature type="chain" id="PRO_5046287105" evidence="1">
    <location>
        <begin position="18"/>
        <end position="169"/>
    </location>
</feature>
<organism evidence="2 3">
    <name type="scientific">Geomonas diazotrophica</name>
    <dbReference type="NCBI Taxonomy" id="2843197"/>
    <lineage>
        <taxon>Bacteria</taxon>
        <taxon>Pseudomonadati</taxon>
        <taxon>Thermodesulfobacteriota</taxon>
        <taxon>Desulfuromonadia</taxon>
        <taxon>Geobacterales</taxon>
        <taxon>Geobacteraceae</taxon>
        <taxon>Geomonas</taxon>
    </lineage>
</organism>
<dbReference type="Proteomes" id="UP000683493">
    <property type="component" value="Chromosome"/>
</dbReference>
<evidence type="ECO:0000313" key="3">
    <source>
        <dbReference type="Proteomes" id="UP000683493"/>
    </source>
</evidence>
<gene>
    <name evidence="2" type="ORF">KP005_14320</name>
</gene>
<feature type="signal peptide" evidence="1">
    <location>
        <begin position="1"/>
        <end position="17"/>
    </location>
</feature>
<sequence length="169" mass="18956">MKTLPTLTLILALPAMAASADADDTYYPYPFYDEYYRQLEEQPPPAPAPQGGEPVRPVPSTARRPPLFLFPAELGFGAAVGSAGDLFYLGGSYLKASDGAWYRSGSWRGPWSRVPRGKLPPELSRHTLAQMRVLRNREFRRFWEQKGSYRGRVFRPGEEPAKPAGKRPN</sequence>
<reference evidence="2 3" key="1">
    <citation type="submission" date="2021-06" db="EMBL/GenBank/DDBJ databases">
        <title>Gemonas diversity in paddy soil.</title>
        <authorList>
            <person name="Liu G."/>
        </authorList>
    </citation>
    <scope>NUCLEOTIDE SEQUENCE [LARGE SCALE GENOMIC DNA]</scope>
    <source>
        <strain evidence="2 3">RG29</strain>
    </source>
</reference>
<keyword evidence="1" id="KW-0732">Signal</keyword>
<accession>A0ABX8JM79</accession>